<dbReference type="KEGG" id="hdo:MUK72_14985"/>
<accession>A0AAX3ART0</accession>
<dbReference type="EMBL" id="CP095006">
    <property type="protein sequence ID" value="UOO96825.1"/>
    <property type="molecule type" value="Genomic_DNA"/>
</dbReference>
<gene>
    <name evidence="1" type="ORF">MUK72_14985</name>
</gene>
<organism evidence="1 2">
    <name type="scientific">Halococcus dombrowskii</name>
    <dbReference type="NCBI Taxonomy" id="179637"/>
    <lineage>
        <taxon>Archaea</taxon>
        <taxon>Methanobacteriati</taxon>
        <taxon>Methanobacteriota</taxon>
        <taxon>Stenosarchaea group</taxon>
        <taxon>Halobacteria</taxon>
        <taxon>Halobacteriales</taxon>
        <taxon>Halococcaceae</taxon>
        <taxon>Halococcus</taxon>
    </lineage>
</organism>
<geneLocation type="plasmid" evidence="1 2">
    <name>unnamed1</name>
</geneLocation>
<proteinExistence type="predicted"/>
<reference evidence="1" key="1">
    <citation type="submission" date="2022-04" db="EMBL/GenBank/DDBJ databases">
        <title>Sequencing and genomic assembly of Halococcus dombrowskii.</title>
        <authorList>
            <person name="Lim S.W."/>
            <person name="MacLea K.S."/>
        </authorList>
    </citation>
    <scope>NUCLEOTIDE SEQUENCE</scope>
    <source>
        <strain evidence="1">H4</strain>
        <plasmid evidence="1">unnamed1</plasmid>
    </source>
</reference>
<evidence type="ECO:0000313" key="2">
    <source>
        <dbReference type="Proteomes" id="UP000830542"/>
    </source>
</evidence>
<dbReference type="Proteomes" id="UP000830542">
    <property type="component" value="Plasmid unnamed1"/>
</dbReference>
<protein>
    <submittedName>
        <fullName evidence="1">Uncharacterized protein</fullName>
    </submittedName>
</protein>
<evidence type="ECO:0000313" key="1">
    <source>
        <dbReference type="EMBL" id="UOO96825.1"/>
    </source>
</evidence>
<name>A0AAX3ART0_HALDO</name>
<keyword evidence="1" id="KW-0614">Plasmid</keyword>
<keyword evidence="2" id="KW-1185">Reference proteome</keyword>
<sequence>MDRSWRPGLALFEDVTEFGELLVGELRRPAAAEARSEAFDASFVLLY</sequence>
<dbReference type="AlphaFoldDB" id="A0AAX3ART0"/>